<dbReference type="Proteomes" id="UP000195570">
    <property type="component" value="Unassembled WGS sequence"/>
</dbReference>
<dbReference type="Gene3D" id="3.40.50.12660">
    <property type="match status" value="1"/>
</dbReference>
<feature type="domain" description="Peptidase C14 caspase" evidence="3">
    <location>
        <begin position="84"/>
        <end position="334"/>
    </location>
</feature>
<dbReference type="Pfam" id="PF00656">
    <property type="entry name" value="Peptidase_C14"/>
    <property type="match status" value="1"/>
</dbReference>
<keyword evidence="2" id="KW-1133">Transmembrane helix</keyword>
<comment type="similarity">
    <text evidence="1">Belongs to the peptidase C14B family.</text>
</comment>
<dbReference type="VEuPathDB" id="TriTrypDB:TEOVI_000106800"/>
<proteinExistence type="inferred from homology"/>
<organism evidence="4 5">
    <name type="scientific">Trypanosoma equiperdum</name>
    <dbReference type="NCBI Taxonomy" id="5694"/>
    <lineage>
        <taxon>Eukaryota</taxon>
        <taxon>Discoba</taxon>
        <taxon>Euglenozoa</taxon>
        <taxon>Kinetoplastea</taxon>
        <taxon>Metakinetoplastina</taxon>
        <taxon>Trypanosomatida</taxon>
        <taxon>Trypanosomatidae</taxon>
        <taxon>Trypanosoma</taxon>
    </lineage>
</organism>
<feature type="transmembrane region" description="Helical" evidence="2">
    <location>
        <begin position="6"/>
        <end position="29"/>
    </location>
</feature>
<dbReference type="GO" id="GO:0005737">
    <property type="term" value="C:cytoplasm"/>
    <property type="evidence" value="ECO:0007669"/>
    <property type="project" value="TreeGrafter"/>
</dbReference>
<keyword evidence="2" id="KW-0472">Membrane</keyword>
<dbReference type="PANTHER" id="PTHR48104:SF30">
    <property type="entry name" value="METACASPASE-1"/>
    <property type="match status" value="1"/>
</dbReference>
<evidence type="ECO:0000256" key="1">
    <source>
        <dbReference type="ARBA" id="ARBA00009005"/>
    </source>
</evidence>
<accession>A0A1G4IBR2</accession>
<comment type="caution">
    <text evidence="4">The sequence shown here is derived from an EMBL/GenBank/DDBJ whole genome shotgun (WGS) entry which is preliminary data.</text>
</comment>
<evidence type="ECO:0000313" key="4">
    <source>
        <dbReference type="EMBL" id="SCU69502.1"/>
    </source>
</evidence>
<dbReference type="InterPro" id="IPR050452">
    <property type="entry name" value="Metacaspase"/>
</dbReference>
<dbReference type="InterPro" id="IPR011600">
    <property type="entry name" value="Pept_C14_caspase"/>
</dbReference>
<dbReference type="GO" id="GO:0004197">
    <property type="term" value="F:cysteine-type endopeptidase activity"/>
    <property type="evidence" value="ECO:0007669"/>
    <property type="project" value="InterPro"/>
</dbReference>
<dbReference type="AlphaFoldDB" id="A0A1G4IBR2"/>
<evidence type="ECO:0000313" key="5">
    <source>
        <dbReference type="Proteomes" id="UP000195570"/>
    </source>
</evidence>
<dbReference type="GeneID" id="92375008"/>
<evidence type="ECO:0000256" key="2">
    <source>
        <dbReference type="SAM" id="Phobius"/>
    </source>
</evidence>
<sequence length="372" mass="40180">MSSEKVAGYVQCVVGIIFGVVTGGASIYVTIAMELLQVAVPYVLVTLGLQRRPPKGGVDKAMAEAESVEAEVMKKPSKQQRSFRALFIGIDYKGTPAELRGCQADAVMMAGTMEKIGIPITERCVLMDTDDPRFNAIKPTRANILQHMAWLVKDAKPGDALFLHYSGYGAQVRAEEDKEEEFDQCIVPCDYEENGCILDNELHEIISTLPRGVRLTAVFDCSHAGTLLDLPFSLICSSNDCSAVGEMKRIRTGGDVNAHVLMFSACGDDEAAADLPNAGDFVEGASGSGGAATQCFISMLLNKTPGTIYSLLSTTRDKLREKGFKQSPQMSASRCLSLTEKFTLTELFSVAEPCPNILTGEPRWKTTPLGGK</sequence>
<dbReference type="RefSeq" id="XP_067080468.1">
    <property type="nucleotide sequence ID" value="XM_067224367.1"/>
</dbReference>
<dbReference type="PANTHER" id="PTHR48104">
    <property type="entry name" value="METACASPASE-4"/>
    <property type="match status" value="1"/>
</dbReference>
<gene>
    <name evidence="4" type="ORF">TEOVI_000106800</name>
</gene>
<reference evidence="4" key="1">
    <citation type="submission" date="2016-09" db="EMBL/GenBank/DDBJ databases">
        <authorList>
            <person name="Hebert L."/>
            <person name="Moumen B."/>
        </authorList>
    </citation>
    <scope>NUCLEOTIDE SEQUENCE [LARGE SCALE GENOMIC DNA]</scope>
    <source>
        <strain evidence="4">OVI</strain>
    </source>
</reference>
<evidence type="ECO:0000259" key="3">
    <source>
        <dbReference type="Pfam" id="PF00656"/>
    </source>
</evidence>
<keyword evidence="2" id="KW-0812">Transmembrane</keyword>
<name>A0A1G4IBR2_TRYEQ</name>
<keyword evidence="5" id="KW-1185">Reference proteome</keyword>
<protein>
    <submittedName>
        <fullName evidence="4">Metacaspase</fullName>
    </submittedName>
</protein>
<dbReference type="GO" id="GO:0006508">
    <property type="term" value="P:proteolysis"/>
    <property type="evidence" value="ECO:0007669"/>
    <property type="project" value="InterPro"/>
</dbReference>
<dbReference type="EMBL" id="CZPT02001221">
    <property type="protein sequence ID" value="SCU69502.1"/>
    <property type="molecule type" value="Genomic_DNA"/>
</dbReference>